<protein>
    <submittedName>
        <fullName evidence="2">Uncharacterized protein</fullName>
    </submittedName>
</protein>
<evidence type="ECO:0000256" key="1">
    <source>
        <dbReference type="SAM" id="MobiDB-lite"/>
    </source>
</evidence>
<feature type="region of interest" description="Disordered" evidence="1">
    <location>
        <begin position="1"/>
        <end position="24"/>
    </location>
</feature>
<dbReference type="EMBL" id="HBEP01032006">
    <property type="protein sequence ID" value="CAD8505496.1"/>
    <property type="molecule type" value="Transcribed_RNA"/>
</dbReference>
<evidence type="ECO:0000313" key="2">
    <source>
        <dbReference type="EMBL" id="CAD8505496.1"/>
    </source>
</evidence>
<name>A0A7S0HY70_9EUKA</name>
<gene>
    <name evidence="2" type="ORF">PANT1444_LOCUS18079</name>
</gene>
<reference evidence="2" key="1">
    <citation type="submission" date="2021-01" db="EMBL/GenBank/DDBJ databases">
        <authorList>
            <person name="Corre E."/>
            <person name="Pelletier E."/>
            <person name="Niang G."/>
            <person name="Scheremetjew M."/>
            <person name="Finn R."/>
            <person name="Kale V."/>
            <person name="Holt S."/>
            <person name="Cochrane G."/>
            <person name="Meng A."/>
            <person name="Brown T."/>
            <person name="Cohen L."/>
        </authorList>
    </citation>
    <scope>NUCLEOTIDE SEQUENCE</scope>
    <source>
        <strain evidence="2">CCMP1374</strain>
    </source>
</reference>
<proteinExistence type="predicted"/>
<dbReference type="AlphaFoldDB" id="A0A7S0HY70"/>
<organism evidence="2">
    <name type="scientific">Phaeocystis antarctica</name>
    <dbReference type="NCBI Taxonomy" id="33657"/>
    <lineage>
        <taxon>Eukaryota</taxon>
        <taxon>Haptista</taxon>
        <taxon>Haptophyta</taxon>
        <taxon>Prymnesiophyceae</taxon>
        <taxon>Phaeocystales</taxon>
        <taxon>Phaeocystaceae</taxon>
        <taxon>Phaeocystis</taxon>
    </lineage>
</organism>
<accession>A0A7S0HY70</accession>
<sequence>MRRIALRSADPSSVRGELENKAEVRKAAAEHEGQLKRRRDVAIEQVVVEFKRVCRKAVDAGRASAEMTSRITTLDERFAGPPPEPWSVMALPPAATETTERCAEFELALRQQVKAAGFSSYSVAVNWTNTLAGRPLFDGKRKSCVKFTASWSDSARRMGRDWADSSEEK</sequence>